<evidence type="ECO:0000313" key="2">
    <source>
        <dbReference type="Proteomes" id="UP001201812"/>
    </source>
</evidence>
<evidence type="ECO:0000313" key="1">
    <source>
        <dbReference type="EMBL" id="KAI1729004.1"/>
    </source>
</evidence>
<protein>
    <submittedName>
        <fullName evidence="1">Uncharacterized protein</fullName>
    </submittedName>
</protein>
<sequence>MQRIILNIQHHFDCIFSPRSCSFAACKSTPDGSPSNITVKDSCEINGDYVQGVGEFARAAVVSRTYPPPRFSPGWIAAGRAQ</sequence>
<accession>A0AAD4R7X3</accession>
<reference evidence="1" key="1">
    <citation type="submission" date="2022-01" db="EMBL/GenBank/DDBJ databases">
        <title>Genome Sequence Resource for Two Populations of Ditylenchus destructor, the Migratory Endoparasitic Phytonematode.</title>
        <authorList>
            <person name="Zhang H."/>
            <person name="Lin R."/>
            <person name="Xie B."/>
        </authorList>
    </citation>
    <scope>NUCLEOTIDE SEQUENCE</scope>
    <source>
        <strain evidence="1">BazhouSP</strain>
    </source>
</reference>
<comment type="caution">
    <text evidence="1">The sequence shown here is derived from an EMBL/GenBank/DDBJ whole genome shotgun (WGS) entry which is preliminary data.</text>
</comment>
<dbReference type="EMBL" id="JAKKPZ010000001">
    <property type="protein sequence ID" value="KAI1729004.1"/>
    <property type="molecule type" value="Genomic_DNA"/>
</dbReference>
<gene>
    <name evidence="1" type="ORF">DdX_01218</name>
</gene>
<name>A0AAD4R7X3_9BILA</name>
<dbReference type="Proteomes" id="UP001201812">
    <property type="component" value="Unassembled WGS sequence"/>
</dbReference>
<dbReference type="AlphaFoldDB" id="A0AAD4R7X3"/>
<keyword evidence="2" id="KW-1185">Reference proteome</keyword>
<proteinExistence type="predicted"/>
<organism evidence="1 2">
    <name type="scientific">Ditylenchus destructor</name>
    <dbReference type="NCBI Taxonomy" id="166010"/>
    <lineage>
        <taxon>Eukaryota</taxon>
        <taxon>Metazoa</taxon>
        <taxon>Ecdysozoa</taxon>
        <taxon>Nematoda</taxon>
        <taxon>Chromadorea</taxon>
        <taxon>Rhabditida</taxon>
        <taxon>Tylenchina</taxon>
        <taxon>Tylenchomorpha</taxon>
        <taxon>Sphaerularioidea</taxon>
        <taxon>Anguinidae</taxon>
        <taxon>Anguininae</taxon>
        <taxon>Ditylenchus</taxon>
    </lineage>
</organism>